<name>A0A2R6QZT2_ACTCC</name>
<dbReference type="InterPro" id="IPR013083">
    <property type="entry name" value="Znf_RING/FYVE/PHD"/>
</dbReference>
<dbReference type="AlphaFoldDB" id="A0A2R6QZT2"/>
<dbReference type="Pfam" id="PF07800">
    <property type="entry name" value="DUF1644"/>
    <property type="match status" value="2"/>
</dbReference>
<dbReference type="Proteomes" id="UP000241394">
    <property type="component" value="Chromosome LG11"/>
</dbReference>
<keyword evidence="2" id="KW-1185">Reference proteome</keyword>
<evidence type="ECO:0000313" key="1">
    <source>
        <dbReference type="EMBL" id="PSS17881.1"/>
    </source>
</evidence>
<sequence length="279" mass="31473">MPKDRKAPPLSSDHSKASPYCCSTKNTEKNIAEKFVESIGNKKEWEEAICPICMEYPHNAILLLCSSHEKGCRPYMCNTSNRQSNCLNQFRKSSATPTILFCPLCRGKINGWIVIKPARRFMNSKPRSCSHEACEFRGTYSSLEKHASLVHPLVQPSKADPIRQQNWTELERERQTRDLLSASQREWEEEGSDPMTLEGGFGDTEIEVSFVSVERSSSPVNSLHQTTVSGGSGVVGRSRRFRTTPRMRVGNGPWHQLASRTGGYPPRRTQNIIGQIWDS</sequence>
<dbReference type="STRING" id="1590841.A0A2R6QZT2"/>
<dbReference type="PANTHER" id="PTHR31197:SF36">
    <property type="entry name" value="ZINC FINGER, RING_FYVE_PHD-TYPE-RELATED"/>
    <property type="match status" value="1"/>
</dbReference>
<dbReference type="Gene3D" id="3.30.40.10">
    <property type="entry name" value="Zinc/RING finger domain, C3HC4 (zinc finger)"/>
    <property type="match status" value="1"/>
</dbReference>
<dbReference type="EMBL" id="NKQK01000011">
    <property type="protein sequence ID" value="PSS17881.1"/>
    <property type="molecule type" value="Genomic_DNA"/>
</dbReference>
<dbReference type="OrthoDB" id="1921166at2759"/>
<protein>
    <submittedName>
        <fullName evidence="1">E3 ubiquitin-protein like</fullName>
    </submittedName>
</protein>
<reference evidence="1 2" key="1">
    <citation type="submission" date="2017-07" db="EMBL/GenBank/DDBJ databases">
        <title>An improved, manually edited Actinidia chinensis var. chinensis (kiwifruit) genome highlights the challenges associated with draft genomes and gene prediction in plants.</title>
        <authorList>
            <person name="Pilkington S."/>
            <person name="Crowhurst R."/>
            <person name="Hilario E."/>
            <person name="Nardozza S."/>
            <person name="Fraser L."/>
            <person name="Peng Y."/>
            <person name="Gunaseelan K."/>
            <person name="Simpson R."/>
            <person name="Tahir J."/>
            <person name="Deroles S."/>
            <person name="Templeton K."/>
            <person name="Luo Z."/>
            <person name="Davy M."/>
            <person name="Cheng C."/>
            <person name="Mcneilage M."/>
            <person name="Scaglione D."/>
            <person name="Liu Y."/>
            <person name="Zhang Q."/>
            <person name="Datson P."/>
            <person name="De Silva N."/>
            <person name="Gardiner S."/>
            <person name="Bassett H."/>
            <person name="Chagne D."/>
            <person name="Mccallum J."/>
            <person name="Dzierzon H."/>
            <person name="Deng C."/>
            <person name="Wang Y.-Y."/>
            <person name="Barron N."/>
            <person name="Manako K."/>
            <person name="Bowen J."/>
            <person name="Foster T."/>
            <person name="Erridge Z."/>
            <person name="Tiffin H."/>
            <person name="Waite C."/>
            <person name="Davies K."/>
            <person name="Grierson E."/>
            <person name="Laing W."/>
            <person name="Kirk R."/>
            <person name="Chen X."/>
            <person name="Wood M."/>
            <person name="Montefiori M."/>
            <person name="Brummell D."/>
            <person name="Schwinn K."/>
            <person name="Catanach A."/>
            <person name="Fullerton C."/>
            <person name="Li D."/>
            <person name="Meiyalaghan S."/>
            <person name="Nieuwenhuizen N."/>
            <person name="Read N."/>
            <person name="Prakash R."/>
            <person name="Hunter D."/>
            <person name="Zhang H."/>
            <person name="Mckenzie M."/>
            <person name="Knabel M."/>
            <person name="Harris A."/>
            <person name="Allan A."/>
            <person name="Chen A."/>
            <person name="Janssen B."/>
            <person name="Plunkett B."/>
            <person name="Dwamena C."/>
            <person name="Voogd C."/>
            <person name="Leif D."/>
            <person name="Lafferty D."/>
            <person name="Souleyre E."/>
            <person name="Varkonyi-Gasic E."/>
            <person name="Gambi F."/>
            <person name="Hanley J."/>
            <person name="Yao J.-L."/>
            <person name="Cheung J."/>
            <person name="David K."/>
            <person name="Warren B."/>
            <person name="Marsh K."/>
            <person name="Snowden K."/>
            <person name="Lin-Wang K."/>
            <person name="Brian L."/>
            <person name="Martinez-Sanchez M."/>
            <person name="Wang M."/>
            <person name="Ileperuma N."/>
            <person name="Macnee N."/>
            <person name="Campin R."/>
            <person name="Mcatee P."/>
            <person name="Drummond R."/>
            <person name="Espley R."/>
            <person name="Ireland H."/>
            <person name="Wu R."/>
            <person name="Atkinson R."/>
            <person name="Karunairetnam S."/>
            <person name="Bulley S."/>
            <person name="Chunkath S."/>
            <person name="Hanley Z."/>
            <person name="Storey R."/>
            <person name="Thrimawithana A."/>
            <person name="Thomson S."/>
            <person name="David C."/>
            <person name="Testolin R."/>
        </authorList>
    </citation>
    <scope>NUCLEOTIDE SEQUENCE [LARGE SCALE GENOMIC DNA]</scope>
    <source>
        <strain evidence="2">cv. Red5</strain>
        <tissue evidence="1">Young leaf</tissue>
    </source>
</reference>
<dbReference type="InterPro" id="IPR012866">
    <property type="entry name" value="DUF1644"/>
</dbReference>
<accession>A0A2R6QZT2</accession>
<evidence type="ECO:0000313" key="2">
    <source>
        <dbReference type="Proteomes" id="UP000241394"/>
    </source>
</evidence>
<dbReference type="OMA" id="NARPRYC"/>
<reference evidence="2" key="2">
    <citation type="journal article" date="2018" name="BMC Genomics">
        <title>A manually annotated Actinidia chinensis var. chinensis (kiwifruit) genome highlights the challenges associated with draft genomes and gene prediction in plants.</title>
        <authorList>
            <person name="Pilkington S.M."/>
            <person name="Crowhurst R."/>
            <person name="Hilario E."/>
            <person name="Nardozza S."/>
            <person name="Fraser L."/>
            <person name="Peng Y."/>
            <person name="Gunaseelan K."/>
            <person name="Simpson R."/>
            <person name="Tahir J."/>
            <person name="Deroles S.C."/>
            <person name="Templeton K."/>
            <person name="Luo Z."/>
            <person name="Davy M."/>
            <person name="Cheng C."/>
            <person name="McNeilage M."/>
            <person name="Scaglione D."/>
            <person name="Liu Y."/>
            <person name="Zhang Q."/>
            <person name="Datson P."/>
            <person name="De Silva N."/>
            <person name="Gardiner S.E."/>
            <person name="Bassett H."/>
            <person name="Chagne D."/>
            <person name="McCallum J."/>
            <person name="Dzierzon H."/>
            <person name="Deng C."/>
            <person name="Wang Y.Y."/>
            <person name="Barron L."/>
            <person name="Manako K."/>
            <person name="Bowen J."/>
            <person name="Foster T.M."/>
            <person name="Erridge Z.A."/>
            <person name="Tiffin H."/>
            <person name="Waite C.N."/>
            <person name="Davies K.M."/>
            <person name="Grierson E.P."/>
            <person name="Laing W.A."/>
            <person name="Kirk R."/>
            <person name="Chen X."/>
            <person name="Wood M."/>
            <person name="Montefiori M."/>
            <person name="Brummell D.A."/>
            <person name="Schwinn K.E."/>
            <person name="Catanach A."/>
            <person name="Fullerton C."/>
            <person name="Li D."/>
            <person name="Meiyalaghan S."/>
            <person name="Nieuwenhuizen N."/>
            <person name="Read N."/>
            <person name="Prakash R."/>
            <person name="Hunter D."/>
            <person name="Zhang H."/>
            <person name="McKenzie M."/>
            <person name="Knabel M."/>
            <person name="Harris A."/>
            <person name="Allan A.C."/>
            <person name="Gleave A."/>
            <person name="Chen A."/>
            <person name="Janssen B.J."/>
            <person name="Plunkett B."/>
            <person name="Ampomah-Dwamena C."/>
            <person name="Voogd C."/>
            <person name="Leif D."/>
            <person name="Lafferty D."/>
            <person name="Souleyre E.J.F."/>
            <person name="Varkonyi-Gasic E."/>
            <person name="Gambi F."/>
            <person name="Hanley J."/>
            <person name="Yao J.L."/>
            <person name="Cheung J."/>
            <person name="David K.M."/>
            <person name="Warren B."/>
            <person name="Marsh K."/>
            <person name="Snowden K.C."/>
            <person name="Lin-Wang K."/>
            <person name="Brian L."/>
            <person name="Martinez-Sanchez M."/>
            <person name="Wang M."/>
            <person name="Ileperuma N."/>
            <person name="Macnee N."/>
            <person name="Campin R."/>
            <person name="McAtee P."/>
            <person name="Drummond R.S.M."/>
            <person name="Espley R.V."/>
            <person name="Ireland H.S."/>
            <person name="Wu R."/>
            <person name="Atkinson R.G."/>
            <person name="Karunairetnam S."/>
            <person name="Bulley S."/>
            <person name="Chunkath S."/>
            <person name="Hanley Z."/>
            <person name="Storey R."/>
            <person name="Thrimawithana A.H."/>
            <person name="Thomson S."/>
            <person name="David C."/>
            <person name="Testolin R."/>
            <person name="Huang H."/>
            <person name="Hellens R.P."/>
            <person name="Schaffer R.J."/>
        </authorList>
    </citation>
    <scope>NUCLEOTIDE SEQUENCE [LARGE SCALE GENOMIC DNA]</scope>
    <source>
        <strain evidence="2">cv. Red5</strain>
    </source>
</reference>
<gene>
    <name evidence="1" type="ORF">CEY00_Acc12572</name>
</gene>
<comment type="caution">
    <text evidence="1">The sequence shown here is derived from an EMBL/GenBank/DDBJ whole genome shotgun (WGS) entry which is preliminary data.</text>
</comment>
<organism evidence="1 2">
    <name type="scientific">Actinidia chinensis var. chinensis</name>
    <name type="common">Chinese soft-hair kiwi</name>
    <dbReference type="NCBI Taxonomy" id="1590841"/>
    <lineage>
        <taxon>Eukaryota</taxon>
        <taxon>Viridiplantae</taxon>
        <taxon>Streptophyta</taxon>
        <taxon>Embryophyta</taxon>
        <taxon>Tracheophyta</taxon>
        <taxon>Spermatophyta</taxon>
        <taxon>Magnoliopsida</taxon>
        <taxon>eudicotyledons</taxon>
        <taxon>Gunneridae</taxon>
        <taxon>Pentapetalae</taxon>
        <taxon>asterids</taxon>
        <taxon>Ericales</taxon>
        <taxon>Actinidiaceae</taxon>
        <taxon>Actinidia</taxon>
    </lineage>
</organism>
<dbReference type="PANTHER" id="PTHR31197">
    <property type="entry name" value="OS01G0612600 PROTEIN"/>
    <property type="match status" value="1"/>
</dbReference>
<proteinExistence type="predicted"/>
<dbReference type="InParanoid" id="A0A2R6QZT2"/>
<dbReference type="Gramene" id="PSS17881">
    <property type="protein sequence ID" value="PSS17881"/>
    <property type="gene ID" value="CEY00_Acc12572"/>
</dbReference>